<name>A0A450S3E8_9GAMM</name>
<dbReference type="CDD" id="cd00093">
    <property type="entry name" value="HTH_XRE"/>
    <property type="match status" value="1"/>
</dbReference>
<accession>A0A450S3E8</accession>
<feature type="compositionally biased region" description="Basic and acidic residues" evidence="1">
    <location>
        <begin position="461"/>
        <end position="491"/>
    </location>
</feature>
<reference evidence="2" key="1">
    <citation type="submission" date="2019-02" db="EMBL/GenBank/DDBJ databases">
        <authorList>
            <person name="Gruber-Vodicka R. H."/>
            <person name="Seah K. B. B."/>
        </authorList>
    </citation>
    <scope>NUCLEOTIDE SEQUENCE</scope>
    <source>
        <strain evidence="2">BECK_DK161</strain>
    </source>
</reference>
<sequence>MWRYKTLYGQQINLDELTVSEQRIYLHFLHLAGGPSILNEDCTATSLNTSDTDSPGQLPIDPLAFDAAYSAMTSRMFEGNGNAAIRAEQGLLRTIVDDLTLRLRCRSGQSTTDKWADALYDPARLLHELAPNYRTLREFREKTGLTDKTDSQVSRYLGGKSNIPLPDLKNVAKKLKRPVVWNRLDLEPTPDAITCRDHRNQDLGQRLQSLVAFSPCLSGTVDEENTRKSIERIFRHEYLARSGGDEQAWRAALRRAENNRARFGLEGNARLIIFAFDRDKHTVPDLLWLFLAIELHWFEDNGLQVFLMEKKENLPTQYDGIKGGKWISVKPAGEIQVPNEKSGSSNADISPSWRDLYSDLVRQPLYGPYDDETGSLPPNNDKQKGIGEIEKLSHRLYGLAVALESDSHFKPFVEEVVGRWRRSLKPKEPEISESRRVDNPVSPVSFEIYWLRRLPISSTDARKIGDSKNHSGHEPEETRFSSSHKPNESAHPRITGESSSTLKLHVVPFSPLAA</sequence>
<dbReference type="AlphaFoldDB" id="A0A450S3E8"/>
<gene>
    <name evidence="2" type="ORF">BECKDK2373C_GA0170839_101421</name>
</gene>
<evidence type="ECO:0000313" key="2">
    <source>
        <dbReference type="EMBL" id="VFJ46178.1"/>
    </source>
</evidence>
<evidence type="ECO:0000256" key="1">
    <source>
        <dbReference type="SAM" id="MobiDB-lite"/>
    </source>
</evidence>
<protein>
    <submittedName>
        <fullName evidence="2">Uncharacterized protein</fullName>
    </submittedName>
</protein>
<dbReference type="InterPro" id="IPR001387">
    <property type="entry name" value="Cro/C1-type_HTH"/>
</dbReference>
<feature type="region of interest" description="Disordered" evidence="1">
    <location>
        <begin position="461"/>
        <end position="500"/>
    </location>
</feature>
<dbReference type="EMBL" id="CAADEY010000014">
    <property type="protein sequence ID" value="VFJ46178.1"/>
    <property type="molecule type" value="Genomic_DNA"/>
</dbReference>
<organism evidence="2">
    <name type="scientific">Candidatus Kentrum sp. DK</name>
    <dbReference type="NCBI Taxonomy" id="2126562"/>
    <lineage>
        <taxon>Bacteria</taxon>
        <taxon>Pseudomonadati</taxon>
        <taxon>Pseudomonadota</taxon>
        <taxon>Gammaproteobacteria</taxon>
        <taxon>Candidatus Kentrum</taxon>
    </lineage>
</organism>
<proteinExistence type="predicted"/>